<evidence type="ECO:0000313" key="1">
    <source>
        <dbReference type="EMBL" id="KAK6776077.1"/>
    </source>
</evidence>
<comment type="caution">
    <text evidence="1">The sequence shown here is derived from an EMBL/GenBank/DDBJ whole genome shotgun (WGS) entry which is preliminary data.</text>
</comment>
<sequence>MNGQAPPFSIRDYLNTNMSPPIQVSTSNPVYPPGFCPYANTCNAAGTSTVCPLSMPVMSNSLFMPTAPTNTVPQPIMEPKSNNDPPPKVQYDRGYTLELTFKISSSYPYTHQYNSHVEAKEVVKNEQHEEITRKMKSLEHIFQYNIDIVLDCTSLTNMRKKTTKNFREYAIRWREQAAWVKPPMKESEMIHVFLQAQEPT</sequence>
<reference evidence="1 2" key="1">
    <citation type="submission" date="2024-02" db="EMBL/GenBank/DDBJ databases">
        <title>de novo genome assembly of Solanum bulbocastanum strain 11H21.</title>
        <authorList>
            <person name="Hosaka A.J."/>
        </authorList>
    </citation>
    <scope>NUCLEOTIDE SEQUENCE [LARGE SCALE GENOMIC DNA]</scope>
    <source>
        <tissue evidence="1">Young leaves</tissue>
    </source>
</reference>
<accession>A0AAN8SXJ1</accession>
<protein>
    <submittedName>
        <fullName evidence="1">Uncharacterized protein</fullName>
    </submittedName>
</protein>
<dbReference type="AlphaFoldDB" id="A0AAN8SXJ1"/>
<dbReference type="Proteomes" id="UP001371456">
    <property type="component" value="Unassembled WGS sequence"/>
</dbReference>
<evidence type="ECO:0000313" key="2">
    <source>
        <dbReference type="Proteomes" id="UP001371456"/>
    </source>
</evidence>
<name>A0AAN8SXJ1_SOLBU</name>
<dbReference type="EMBL" id="JBANQN010000011">
    <property type="protein sequence ID" value="KAK6776077.1"/>
    <property type="molecule type" value="Genomic_DNA"/>
</dbReference>
<organism evidence="1 2">
    <name type="scientific">Solanum bulbocastanum</name>
    <name type="common">Wild potato</name>
    <dbReference type="NCBI Taxonomy" id="147425"/>
    <lineage>
        <taxon>Eukaryota</taxon>
        <taxon>Viridiplantae</taxon>
        <taxon>Streptophyta</taxon>
        <taxon>Embryophyta</taxon>
        <taxon>Tracheophyta</taxon>
        <taxon>Spermatophyta</taxon>
        <taxon>Magnoliopsida</taxon>
        <taxon>eudicotyledons</taxon>
        <taxon>Gunneridae</taxon>
        <taxon>Pentapetalae</taxon>
        <taxon>asterids</taxon>
        <taxon>lamiids</taxon>
        <taxon>Solanales</taxon>
        <taxon>Solanaceae</taxon>
        <taxon>Solanoideae</taxon>
        <taxon>Solaneae</taxon>
        <taxon>Solanum</taxon>
    </lineage>
</organism>
<proteinExistence type="predicted"/>
<gene>
    <name evidence="1" type="ORF">RDI58_027078</name>
</gene>
<keyword evidence="2" id="KW-1185">Reference proteome</keyword>